<keyword evidence="3" id="KW-0732">Signal</keyword>
<dbReference type="GO" id="GO:0030313">
    <property type="term" value="C:cell envelope"/>
    <property type="evidence" value="ECO:0007669"/>
    <property type="project" value="UniProtKB-SubCell"/>
</dbReference>
<evidence type="ECO:0000313" key="7">
    <source>
        <dbReference type="Proteomes" id="UP000005709"/>
    </source>
</evidence>
<sequence length="249" mass="27625">MKNLIKTLLACALLICGANSKTLREGVLKVATEGTFSPFSYYNDKNELVGYDVDVARAVAEKLGLKIEFLTAPWDAMLAAFDAGKADAVFNQVSITDERKKKYEYSVPYTVVYGAIIVHKDNNDIKSFEDLKGKKNADSATSNWAQVAKKYGAQNVTVDSFAKSMELLIARRVDTVVRDNTVFYDFLKQRPDAPIKIAAKLKDVDYSAAIVQKGNKELADQINKALNELKAEGKLKEISLKYFGKDVSE</sequence>
<dbReference type="OrthoDB" id="9777941at2"/>
<dbReference type="Proteomes" id="UP000005709">
    <property type="component" value="Unassembled WGS sequence"/>
</dbReference>
<feature type="domain" description="Solute-binding protein family 3/N-terminal" evidence="5">
    <location>
        <begin position="27"/>
        <end position="246"/>
    </location>
</feature>
<dbReference type="RefSeq" id="WP_005871288.1">
    <property type="nucleotide sequence ID" value="NZ_ACYG01000024.1"/>
</dbReference>
<comment type="subcellular location">
    <subcellularLocation>
        <location evidence="1">Cell envelope</location>
    </subcellularLocation>
</comment>
<gene>
    <name evidence="6" type="ORF">CAMGR0001_0531</name>
</gene>
<dbReference type="SMART" id="SM00062">
    <property type="entry name" value="PBPb"/>
    <property type="match status" value="1"/>
</dbReference>
<evidence type="ECO:0000256" key="2">
    <source>
        <dbReference type="ARBA" id="ARBA00010333"/>
    </source>
</evidence>
<proteinExistence type="inferred from homology"/>
<dbReference type="PANTHER" id="PTHR35936">
    <property type="entry name" value="MEMBRANE-BOUND LYTIC MUREIN TRANSGLYCOSYLASE F"/>
    <property type="match status" value="1"/>
</dbReference>
<dbReference type="Gene3D" id="3.40.190.10">
    <property type="entry name" value="Periplasmic binding protein-like II"/>
    <property type="match status" value="2"/>
</dbReference>
<protein>
    <submittedName>
        <fullName evidence="6">ABC transporter, substrate-binding protein, family 3</fullName>
    </submittedName>
</protein>
<keyword evidence="7" id="KW-1185">Reference proteome</keyword>
<dbReference type="EMBL" id="ACYG01000024">
    <property type="protein sequence ID" value="EEV17699.1"/>
    <property type="molecule type" value="Genomic_DNA"/>
</dbReference>
<dbReference type="InterPro" id="IPR001638">
    <property type="entry name" value="Solute-binding_3/MltF_N"/>
</dbReference>
<dbReference type="InterPro" id="IPR018313">
    <property type="entry name" value="SBP_3_CS"/>
</dbReference>
<dbReference type="AlphaFoldDB" id="C8PHT5"/>
<evidence type="ECO:0000313" key="6">
    <source>
        <dbReference type="EMBL" id="EEV17699.1"/>
    </source>
</evidence>
<reference evidence="6 7" key="1">
    <citation type="submission" date="2009-07" db="EMBL/GenBank/DDBJ databases">
        <authorList>
            <person name="Madupu R."/>
            <person name="Sebastian Y."/>
            <person name="Durkin A.S."/>
            <person name="Torralba M."/>
            <person name="Methe B."/>
            <person name="Sutton G.G."/>
            <person name="Strausberg R.L."/>
            <person name="Nelson K.E."/>
        </authorList>
    </citation>
    <scope>NUCLEOTIDE SEQUENCE [LARGE SCALE GENOMIC DNA]</scope>
    <source>
        <strain evidence="6 7">RM3268</strain>
    </source>
</reference>
<evidence type="ECO:0000256" key="1">
    <source>
        <dbReference type="ARBA" id="ARBA00004196"/>
    </source>
</evidence>
<dbReference type="eggNOG" id="COG0834">
    <property type="taxonomic scope" value="Bacteria"/>
</dbReference>
<evidence type="ECO:0000259" key="5">
    <source>
        <dbReference type="SMART" id="SM00062"/>
    </source>
</evidence>
<organism evidence="6 7">
    <name type="scientific">Campylobacter gracilis RM3268</name>
    <dbReference type="NCBI Taxonomy" id="553220"/>
    <lineage>
        <taxon>Bacteria</taxon>
        <taxon>Pseudomonadati</taxon>
        <taxon>Campylobacterota</taxon>
        <taxon>Epsilonproteobacteria</taxon>
        <taxon>Campylobacterales</taxon>
        <taxon>Campylobacteraceae</taxon>
        <taxon>Campylobacter</taxon>
    </lineage>
</organism>
<dbReference type="PROSITE" id="PS01039">
    <property type="entry name" value="SBP_BACTERIAL_3"/>
    <property type="match status" value="1"/>
</dbReference>
<accession>C8PHT5</accession>
<name>C8PHT5_9BACT</name>
<evidence type="ECO:0000256" key="4">
    <source>
        <dbReference type="RuleBase" id="RU003744"/>
    </source>
</evidence>
<dbReference type="CDD" id="cd13711">
    <property type="entry name" value="PBP2_Ngo0372_TcyA"/>
    <property type="match status" value="1"/>
</dbReference>
<dbReference type="STRING" id="824.CGRAC_1821"/>
<comment type="similarity">
    <text evidence="2 4">Belongs to the bacterial solute-binding protein 3 family.</text>
</comment>
<dbReference type="Pfam" id="PF00497">
    <property type="entry name" value="SBP_bac_3"/>
    <property type="match status" value="1"/>
</dbReference>
<evidence type="ECO:0000256" key="3">
    <source>
        <dbReference type="ARBA" id="ARBA00022729"/>
    </source>
</evidence>
<comment type="caution">
    <text evidence="6">The sequence shown here is derived from an EMBL/GenBank/DDBJ whole genome shotgun (WGS) entry which is preliminary data.</text>
</comment>
<dbReference type="SUPFAM" id="SSF53850">
    <property type="entry name" value="Periplasmic binding protein-like II"/>
    <property type="match status" value="1"/>
</dbReference>
<dbReference type="PANTHER" id="PTHR35936:SF34">
    <property type="entry name" value="ABC TRANSPORTER EXTRACELLULAR-BINDING PROTEIN YCKB-RELATED"/>
    <property type="match status" value="1"/>
</dbReference>